<dbReference type="PANTHER" id="PTHR30329">
    <property type="entry name" value="STATOR ELEMENT OF FLAGELLAR MOTOR COMPLEX"/>
    <property type="match status" value="1"/>
</dbReference>
<dbReference type="CDD" id="cd07185">
    <property type="entry name" value="OmpA_C-like"/>
    <property type="match status" value="1"/>
</dbReference>
<reference evidence="5" key="1">
    <citation type="submission" date="2019-08" db="EMBL/GenBank/DDBJ databases">
        <authorList>
            <person name="Kucharzyk K."/>
            <person name="Murdoch R.W."/>
            <person name="Higgins S."/>
            <person name="Loffler F."/>
        </authorList>
    </citation>
    <scope>NUCLEOTIDE SEQUENCE</scope>
</reference>
<proteinExistence type="predicted"/>
<comment type="caution">
    <text evidence="5">The sequence shown here is derived from an EMBL/GenBank/DDBJ whole genome shotgun (WGS) entry which is preliminary data.</text>
</comment>
<dbReference type="PROSITE" id="PS51123">
    <property type="entry name" value="OMPA_2"/>
    <property type="match status" value="1"/>
</dbReference>
<keyword evidence="2" id="KW-0472">Membrane</keyword>
<dbReference type="InterPro" id="IPR006664">
    <property type="entry name" value="OMP_bac"/>
</dbReference>
<gene>
    <name evidence="5" type="ORF">SDC9_54748</name>
</gene>
<evidence type="ECO:0000256" key="3">
    <source>
        <dbReference type="ARBA" id="ARBA00023237"/>
    </source>
</evidence>
<dbReference type="SUPFAM" id="SSF49464">
    <property type="entry name" value="Carboxypeptidase regulatory domain-like"/>
    <property type="match status" value="1"/>
</dbReference>
<evidence type="ECO:0000313" key="5">
    <source>
        <dbReference type="EMBL" id="MPM08436.1"/>
    </source>
</evidence>
<organism evidence="5">
    <name type="scientific">bioreactor metagenome</name>
    <dbReference type="NCBI Taxonomy" id="1076179"/>
    <lineage>
        <taxon>unclassified sequences</taxon>
        <taxon>metagenomes</taxon>
        <taxon>ecological metagenomes</taxon>
    </lineage>
</organism>
<accession>A0A644WWZ7</accession>
<evidence type="ECO:0000256" key="1">
    <source>
        <dbReference type="ARBA" id="ARBA00004442"/>
    </source>
</evidence>
<dbReference type="InterPro" id="IPR006665">
    <property type="entry name" value="OmpA-like"/>
</dbReference>
<dbReference type="Gene3D" id="2.60.40.1120">
    <property type="entry name" value="Carboxypeptidase-like, regulatory domain"/>
    <property type="match status" value="1"/>
</dbReference>
<evidence type="ECO:0000256" key="2">
    <source>
        <dbReference type="ARBA" id="ARBA00023136"/>
    </source>
</evidence>
<sequence>MNIVVEGLAVDKEDKFIPDVKVSVVGDNGFRHEYITRQDGTYRFVADRGVNYLFMAGAEGFLNMKKSLKTSTEEKDTVYFVNFEMTPYNKPVILENIFYDFDKAELRPESKDELETLVELLNDNPSVTIELSAHTDRKGSEEYNRNLSLRRAQSVVRYLIDNGIDERRLSAAGFGKMQPKMVTTTIARKYDFLKEGDLLDEAFIENLTPEQQKIADQINRRTEFKVTDLSFGLF</sequence>
<evidence type="ECO:0000259" key="4">
    <source>
        <dbReference type="PROSITE" id="PS51123"/>
    </source>
</evidence>
<dbReference type="EMBL" id="VSSQ01001448">
    <property type="protein sequence ID" value="MPM08436.1"/>
    <property type="molecule type" value="Genomic_DNA"/>
</dbReference>
<keyword evidence="3" id="KW-0998">Cell outer membrane</keyword>
<dbReference type="GO" id="GO:0009279">
    <property type="term" value="C:cell outer membrane"/>
    <property type="evidence" value="ECO:0007669"/>
    <property type="project" value="UniProtKB-SubCell"/>
</dbReference>
<protein>
    <recommendedName>
        <fullName evidence="4">OmpA-like domain-containing protein</fullName>
    </recommendedName>
</protein>
<dbReference type="AlphaFoldDB" id="A0A644WWZ7"/>
<dbReference type="InterPro" id="IPR050330">
    <property type="entry name" value="Bact_OuterMem_StrucFunc"/>
</dbReference>
<dbReference type="InterPro" id="IPR008969">
    <property type="entry name" value="CarboxyPept-like_regulatory"/>
</dbReference>
<feature type="domain" description="OmpA-like" evidence="4">
    <location>
        <begin position="86"/>
        <end position="230"/>
    </location>
</feature>
<dbReference type="InterPro" id="IPR036737">
    <property type="entry name" value="OmpA-like_sf"/>
</dbReference>
<dbReference type="Pfam" id="PF00691">
    <property type="entry name" value="OmpA"/>
    <property type="match status" value="1"/>
</dbReference>
<dbReference type="SUPFAM" id="SSF103088">
    <property type="entry name" value="OmpA-like"/>
    <property type="match status" value="1"/>
</dbReference>
<dbReference type="PRINTS" id="PR01021">
    <property type="entry name" value="OMPADOMAIN"/>
</dbReference>
<dbReference type="PANTHER" id="PTHR30329:SF21">
    <property type="entry name" value="LIPOPROTEIN YIAD-RELATED"/>
    <property type="match status" value="1"/>
</dbReference>
<dbReference type="Gene3D" id="3.30.1330.60">
    <property type="entry name" value="OmpA-like domain"/>
    <property type="match status" value="1"/>
</dbReference>
<comment type="subcellular location">
    <subcellularLocation>
        <location evidence="1">Cell outer membrane</location>
    </subcellularLocation>
</comment>
<name>A0A644WWZ7_9ZZZZ</name>